<keyword evidence="2" id="KW-1185">Reference proteome</keyword>
<name>Q24VD9_DESHY</name>
<evidence type="ECO:0000313" key="2">
    <source>
        <dbReference type="Proteomes" id="UP000001946"/>
    </source>
</evidence>
<protein>
    <submittedName>
        <fullName evidence="1">Uncharacterized protein</fullName>
    </submittedName>
</protein>
<gene>
    <name evidence="1" type="ordered locus">DSY2214</name>
</gene>
<reference evidence="1 2" key="1">
    <citation type="journal article" date="2006" name="J. Bacteriol.">
        <title>Complete genome sequence of the dehalorespiring bacterium Desulfitobacterium hafniense Y51 and comparison with Dehalococcoides ethenogenes 195.</title>
        <authorList>
            <person name="Nonaka H."/>
            <person name="Keresztes G."/>
            <person name="Shinoda Y."/>
            <person name="Ikenaga Y."/>
            <person name="Abe M."/>
            <person name="Naito K."/>
            <person name="Inatomi K."/>
            <person name="Furukawa K."/>
            <person name="Inui M."/>
            <person name="Yukawa H."/>
        </authorList>
    </citation>
    <scope>NUCLEOTIDE SEQUENCE [LARGE SCALE GENOMIC DNA]</scope>
    <source>
        <strain evidence="1 2">Y51</strain>
    </source>
</reference>
<dbReference type="Proteomes" id="UP000001946">
    <property type="component" value="Chromosome"/>
</dbReference>
<dbReference type="KEGG" id="dsy:DSY2214"/>
<sequence length="93" mass="10695">MEPTNIAPIEIPATKYCQNKTTSLCHNETIFAAINDQRLIRITQIIDADKLDTMPTLYSTVNFLSSFILFPRDNSIFYLIDIIRHSADNSFLR</sequence>
<dbReference type="HOGENOM" id="CLU_2394935_0_0_9"/>
<organism evidence="1 2">
    <name type="scientific">Desulfitobacterium hafniense (strain Y51)</name>
    <dbReference type="NCBI Taxonomy" id="138119"/>
    <lineage>
        <taxon>Bacteria</taxon>
        <taxon>Bacillati</taxon>
        <taxon>Bacillota</taxon>
        <taxon>Clostridia</taxon>
        <taxon>Eubacteriales</taxon>
        <taxon>Desulfitobacteriaceae</taxon>
        <taxon>Desulfitobacterium</taxon>
    </lineage>
</organism>
<accession>Q24VD9</accession>
<proteinExistence type="predicted"/>
<evidence type="ECO:0000313" key="1">
    <source>
        <dbReference type="EMBL" id="BAE84003.1"/>
    </source>
</evidence>
<dbReference type="AlphaFoldDB" id="Q24VD9"/>
<dbReference type="EMBL" id="AP008230">
    <property type="protein sequence ID" value="BAE84003.1"/>
    <property type="molecule type" value="Genomic_DNA"/>
</dbReference>